<dbReference type="Proteomes" id="UP000030669">
    <property type="component" value="Unassembled WGS sequence"/>
</dbReference>
<evidence type="ECO:0000256" key="2">
    <source>
        <dbReference type="PROSITE-ProRule" id="PRU00235"/>
    </source>
</evidence>
<dbReference type="HOGENOM" id="CLU_035268_0_0_1"/>
<dbReference type="KEGG" id="gtr:GLOTRDRAFT_67379"/>
<dbReference type="InterPro" id="IPR000408">
    <property type="entry name" value="Reg_chr_condens"/>
</dbReference>
<feature type="repeat" description="RCC1" evidence="2">
    <location>
        <begin position="304"/>
        <end position="354"/>
    </location>
</feature>
<dbReference type="PRINTS" id="PR00633">
    <property type="entry name" value="RCCNDNSATION"/>
</dbReference>
<dbReference type="AlphaFoldDB" id="S7RYP5"/>
<dbReference type="OrthoDB" id="5370059at2759"/>
<keyword evidence="1" id="KW-0677">Repeat</keyword>
<accession>S7RYP5</accession>
<dbReference type="PANTHER" id="PTHR22870">
    <property type="entry name" value="REGULATOR OF CHROMOSOME CONDENSATION"/>
    <property type="match status" value="1"/>
</dbReference>
<name>S7RYP5_GLOTA</name>
<dbReference type="OMA" id="ACRNICD"/>
<dbReference type="PROSITE" id="PS50012">
    <property type="entry name" value="RCC1_3"/>
    <property type="match status" value="4"/>
</dbReference>
<feature type="repeat" description="RCC1" evidence="2">
    <location>
        <begin position="3"/>
        <end position="57"/>
    </location>
</feature>
<dbReference type="InterPro" id="IPR051210">
    <property type="entry name" value="Ub_ligase/GEF_domain"/>
</dbReference>
<dbReference type="eggNOG" id="KOG1426">
    <property type="taxonomic scope" value="Eukaryota"/>
</dbReference>
<keyword evidence="4" id="KW-1185">Reference proteome</keyword>
<dbReference type="Pfam" id="PF00415">
    <property type="entry name" value="RCC1"/>
    <property type="match status" value="4"/>
</dbReference>
<dbReference type="PANTHER" id="PTHR22870:SF466">
    <property type="entry name" value="ANKYRIN REPEAT-CONTAINING PROTEIN"/>
    <property type="match status" value="1"/>
</dbReference>
<feature type="repeat" description="RCC1" evidence="2">
    <location>
        <begin position="370"/>
        <end position="429"/>
    </location>
</feature>
<dbReference type="SUPFAM" id="SSF50985">
    <property type="entry name" value="RCC1/BLIP-II"/>
    <property type="match status" value="1"/>
</dbReference>
<protein>
    <submittedName>
        <fullName evidence="3">RCC1/BLIP-II protein</fullName>
    </submittedName>
</protein>
<dbReference type="PROSITE" id="PS00626">
    <property type="entry name" value="RCC1_2"/>
    <property type="match status" value="1"/>
</dbReference>
<proteinExistence type="predicted"/>
<dbReference type="GeneID" id="19307791"/>
<dbReference type="InterPro" id="IPR009091">
    <property type="entry name" value="RCC1/BLIP-II"/>
</dbReference>
<dbReference type="Gene3D" id="2.130.10.30">
    <property type="entry name" value="Regulator of chromosome condensation 1/beta-lactamase-inhibitor protein II"/>
    <property type="match status" value="2"/>
</dbReference>
<dbReference type="RefSeq" id="XP_007860549.1">
    <property type="nucleotide sequence ID" value="XM_007862358.1"/>
</dbReference>
<reference evidence="3 4" key="1">
    <citation type="journal article" date="2012" name="Science">
        <title>The Paleozoic origin of enzymatic lignin decomposition reconstructed from 31 fungal genomes.</title>
        <authorList>
            <person name="Floudas D."/>
            <person name="Binder M."/>
            <person name="Riley R."/>
            <person name="Barry K."/>
            <person name="Blanchette R.A."/>
            <person name="Henrissat B."/>
            <person name="Martinez A.T."/>
            <person name="Otillar R."/>
            <person name="Spatafora J.W."/>
            <person name="Yadav J.S."/>
            <person name="Aerts A."/>
            <person name="Benoit I."/>
            <person name="Boyd A."/>
            <person name="Carlson A."/>
            <person name="Copeland A."/>
            <person name="Coutinho P.M."/>
            <person name="de Vries R.P."/>
            <person name="Ferreira P."/>
            <person name="Findley K."/>
            <person name="Foster B."/>
            <person name="Gaskell J."/>
            <person name="Glotzer D."/>
            <person name="Gorecki P."/>
            <person name="Heitman J."/>
            <person name="Hesse C."/>
            <person name="Hori C."/>
            <person name="Igarashi K."/>
            <person name="Jurgens J.A."/>
            <person name="Kallen N."/>
            <person name="Kersten P."/>
            <person name="Kohler A."/>
            <person name="Kuees U."/>
            <person name="Kumar T.K.A."/>
            <person name="Kuo A."/>
            <person name="LaButti K."/>
            <person name="Larrondo L.F."/>
            <person name="Lindquist E."/>
            <person name="Ling A."/>
            <person name="Lombard V."/>
            <person name="Lucas S."/>
            <person name="Lundell T."/>
            <person name="Martin R."/>
            <person name="McLaughlin D.J."/>
            <person name="Morgenstern I."/>
            <person name="Morin E."/>
            <person name="Murat C."/>
            <person name="Nagy L.G."/>
            <person name="Nolan M."/>
            <person name="Ohm R.A."/>
            <person name="Patyshakuliyeva A."/>
            <person name="Rokas A."/>
            <person name="Ruiz-Duenas F.J."/>
            <person name="Sabat G."/>
            <person name="Salamov A."/>
            <person name="Samejima M."/>
            <person name="Schmutz J."/>
            <person name="Slot J.C."/>
            <person name="St John F."/>
            <person name="Stenlid J."/>
            <person name="Sun H."/>
            <person name="Sun S."/>
            <person name="Syed K."/>
            <person name="Tsang A."/>
            <person name="Wiebenga A."/>
            <person name="Young D."/>
            <person name="Pisabarro A."/>
            <person name="Eastwood D.C."/>
            <person name="Martin F."/>
            <person name="Cullen D."/>
            <person name="Grigoriev I.V."/>
            <person name="Hibbett D.S."/>
        </authorList>
    </citation>
    <scope>NUCLEOTIDE SEQUENCE [LARGE SCALE GENOMIC DNA]</scope>
    <source>
        <strain evidence="3 4">ATCC 11539</strain>
    </source>
</reference>
<dbReference type="STRING" id="670483.S7RYP5"/>
<gene>
    <name evidence="3" type="ORF">GLOTRDRAFT_67379</name>
</gene>
<organism evidence="3 4">
    <name type="scientific">Gloeophyllum trabeum (strain ATCC 11539 / FP-39264 / Madison 617)</name>
    <name type="common">Brown rot fungus</name>
    <dbReference type="NCBI Taxonomy" id="670483"/>
    <lineage>
        <taxon>Eukaryota</taxon>
        <taxon>Fungi</taxon>
        <taxon>Dikarya</taxon>
        <taxon>Basidiomycota</taxon>
        <taxon>Agaricomycotina</taxon>
        <taxon>Agaricomycetes</taxon>
        <taxon>Gloeophyllales</taxon>
        <taxon>Gloeophyllaceae</taxon>
        <taxon>Gloeophyllum</taxon>
    </lineage>
</organism>
<dbReference type="EMBL" id="KB469296">
    <property type="protein sequence ID" value="EPQ60060.1"/>
    <property type="molecule type" value="Genomic_DNA"/>
</dbReference>
<evidence type="ECO:0000313" key="3">
    <source>
        <dbReference type="EMBL" id="EPQ60060.1"/>
    </source>
</evidence>
<feature type="repeat" description="RCC1" evidence="2">
    <location>
        <begin position="203"/>
        <end position="261"/>
    </location>
</feature>
<evidence type="ECO:0000313" key="4">
    <source>
        <dbReference type="Proteomes" id="UP000030669"/>
    </source>
</evidence>
<evidence type="ECO:0000256" key="1">
    <source>
        <dbReference type="ARBA" id="ARBA00022737"/>
    </source>
</evidence>
<sequence>MNIGLLCAGSNAYGQLSTGGTEDRHRFSSVLPGLPTNTKRILSVSCGANHTLVLLETLNEAGSNSTELWGCGDGRRGQLGPSYDKDGGPWTTLRPIDLDLKRQGLDAYTLRLASTSWETSYLVLSTPGKDDVLLSMGSNDYGDLGVGIFDAESQKSQACHEVRFNHVLGSEWAARTIRIEALATGLHHVIALLGGDDSRRGIQIVAGWGMSRHGQLGHATNPPIRSPAFISIPCLVASDAALGRVIAAGLGHQHTALLHDSGRVTALGSNRKGQLAGIERWRDVKSVGCTWNGTYAVVQRSDQTHILACGDNRKGQLGYQDGADSSIPSPFTSVTHRLLNMACGSEHVLCLFETRASVSSDWSDQSRTGTEVWGWGWNEHGNLGLGNTEDVPQPVKIWPPRSEEEESAPDGKVLSIWAGCATSWIAVDR</sequence>